<sequence length="384" mass="43763">MVGSLTPTKMRLLMATRAFVSPMRLGIHQMCNPSSIALCVRFNSSDSKITKSTNTTNKVSTPPPAPPASTPPLPESFRKTIPGETEQLNTIRSRLPTFPLRNKSTLLPKPGVPTSANTRLRTMMEILDKKRAPELIYEAEPHQTYFLICGALAVIFTVYGLTFIDWGFRTVWELYLEDNDLTMLVGRFGMCLAITGVALGVLWMALSFPTRLIRRIWIIPGKQRGQKFVKFTTHPMLPNRATPVYTVPLENLVRSHKSKVFTRNGIYGTLDRSTFFFLLKEKEKKFGYWIVDRNGWFWGDGRVFDILFGKESIEEASKGQSYDEKLKEASEKLKEERQKLKDEEGPMWQVKTTKKMIKADAKKMMELISEAKKGSNNELPPKDK</sequence>
<feature type="compositionally biased region" description="Pro residues" evidence="1">
    <location>
        <begin position="61"/>
        <end position="74"/>
    </location>
</feature>
<feature type="region of interest" description="Disordered" evidence="1">
    <location>
        <begin position="47"/>
        <end position="79"/>
    </location>
</feature>
<gene>
    <name evidence="3" type="ORF">CYFA0S_01e07338g</name>
</gene>
<name>A0A061AP17_CYBFA</name>
<keyword evidence="2" id="KW-0812">Transmembrane</keyword>
<dbReference type="VEuPathDB" id="FungiDB:BON22_0513"/>
<protein>
    <submittedName>
        <fullName evidence="3">CYFA0S01e07338g1_1</fullName>
    </submittedName>
</protein>
<keyword evidence="2" id="KW-0472">Membrane</keyword>
<evidence type="ECO:0000256" key="2">
    <source>
        <dbReference type="SAM" id="Phobius"/>
    </source>
</evidence>
<dbReference type="OrthoDB" id="4083656at2759"/>
<organism evidence="3">
    <name type="scientific">Cyberlindnera fabianii</name>
    <name type="common">Yeast</name>
    <name type="synonym">Hansenula fabianii</name>
    <dbReference type="NCBI Taxonomy" id="36022"/>
    <lineage>
        <taxon>Eukaryota</taxon>
        <taxon>Fungi</taxon>
        <taxon>Dikarya</taxon>
        <taxon>Ascomycota</taxon>
        <taxon>Saccharomycotina</taxon>
        <taxon>Saccharomycetes</taxon>
        <taxon>Phaffomycetales</taxon>
        <taxon>Phaffomycetaceae</taxon>
        <taxon>Cyberlindnera</taxon>
    </lineage>
</organism>
<reference evidence="3" key="1">
    <citation type="journal article" date="2014" name="Genome Announc.">
        <title>Genome sequence of the yeast Cyberlindnera fabianii (Hansenula fabianii).</title>
        <authorList>
            <person name="Freel K.C."/>
            <person name="Sarilar V."/>
            <person name="Neuveglise C."/>
            <person name="Devillers H."/>
            <person name="Friedrich A."/>
            <person name="Schacherer J."/>
        </authorList>
    </citation>
    <scope>NUCLEOTIDE SEQUENCE</scope>
    <source>
        <strain evidence="3">YJS4271</strain>
    </source>
</reference>
<evidence type="ECO:0000256" key="1">
    <source>
        <dbReference type="SAM" id="MobiDB-lite"/>
    </source>
</evidence>
<evidence type="ECO:0000313" key="3">
    <source>
        <dbReference type="EMBL" id="CDR37100.1"/>
    </source>
</evidence>
<accession>A0A061AP17</accession>
<dbReference type="AlphaFoldDB" id="A0A061AP17"/>
<feature type="transmembrane region" description="Helical" evidence="2">
    <location>
        <begin position="145"/>
        <end position="164"/>
    </location>
</feature>
<feature type="compositionally biased region" description="Low complexity" evidence="1">
    <location>
        <begin position="47"/>
        <end position="60"/>
    </location>
</feature>
<feature type="transmembrane region" description="Helical" evidence="2">
    <location>
        <begin position="184"/>
        <end position="206"/>
    </location>
</feature>
<dbReference type="EMBL" id="LK052886">
    <property type="protein sequence ID" value="CDR37100.1"/>
    <property type="molecule type" value="Genomic_DNA"/>
</dbReference>
<keyword evidence="2" id="KW-1133">Transmembrane helix</keyword>
<proteinExistence type="predicted"/>
<dbReference type="PhylomeDB" id="A0A061AP17"/>